<evidence type="ECO:0000313" key="3">
    <source>
        <dbReference type="EMBL" id="SJZ80653.1"/>
    </source>
</evidence>
<protein>
    <submittedName>
        <fullName evidence="3">Uncharacterized protein</fullName>
    </submittedName>
</protein>
<accession>A0A1T4NN68</accession>
<proteinExistence type="predicted"/>
<feature type="region of interest" description="Disordered" evidence="1">
    <location>
        <begin position="129"/>
        <end position="154"/>
    </location>
</feature>
<evidence type="ECO:0000313" key="4">
    <source>
        <dbReference type="Proteomes" id="UP000189857"/>
    </source>
</evidence>
<organism evidence="3 4">
    <name type="scientific">Eubacterium ruminantium</name>
    <dbReference type="NCBI Taxonomy" id="42322"/>
    <lineage>
        <taxon>Bacteria</taxon>
        <taxon>Bacillati</taxon>
        <taxon>Bacillota</taxon>
        <taxon>Clostridia</taxon>
        <taxon>Eubacteriales</taxon>
        <taxon>Eubacteriaceae</taxon>
        <taxon>Eubacterium</taxon>
    </lineage>
</organism>
<evidence type="ECO:0000256" key="1">
    <source>
        <dbReference type="SAM" id="MobiDB-lite"/>
    </source>
</evidence>
<feature type="region of interest" description="Disordered" evidence="1">
    <location>
        <begin position="54"/>
        <end position="83"/>
    </location>
</feature>
<feature type="compositionally biased region" description="Basic and acidic residues" evidence="1">
    <location>
        <begin position="57"/>
        <end position="83"/>
    </location>
</feature>
<feature type="transmembrane region" description="Helical" evidence="2">
    <location>
        <begin position="87"/>
        <end position="111"/>
    </location>
</feature>
<dbReference type="EMBL" id="FUXA01000009">
    <property type="protein sequence ID" value="SJZ80653.1"/>
    <property type="molecule type" value="Genomic_DNA"/>
</dbReference>
<keyword evidence="2" id="KW-0472">Membrane</keyword>
<gene>
    <name evidence="3" type="ORF">SAMN02745110_01649</name>
</gene>
<dbReference type="RefSeq" id="WP_078787486.1">
    <property type="nucleotide sequence ID" value="NZ_FMTO01000008.1"/>
</dbReference>
<keyword evidence="2" id="KW-0812">Transmembrane</keyword>
<name>A0A1T4NN68_9FIRM</name>
<dbReference type="Proteomes" id="UP000189857">
    <property type="component" value="Unassembled WGS sequence"/>
</dbReference>
<evidence type="ECO:0000256" key="2">
    <source>
        <dbReference type="SAM" id="Phobius"/>
    </source>
</evidence>
<reference evidence="3 4" key="1">
    <citation type="submission" date="2017-02" db="EMBL/GenBank/DDBJ databases">
        <authorList>
            <person name="Peterson S.W."/>
        </authorList>
    </citation>
    <scope>NUCLEOTIDE SEQUENCE [LARGE SCALE GENOMIC DNA]</scope>
    <source>
        <strain evidence="3 4">ATCC 17233</strain>
    </source>
</reference>
<dbReference type="AlphaFoldDB" id="A0A1T4NN68"/>
<keyword evidence="2" id="KW-1133">Transmembrane helix</keyword>
<keyword evidence="4" id="KW-1185">Reference proteome</keyword>
<sequence length="154" mass="17074">MKNECCGITYVNGELCCKKCGKPLKKIDSAFTTYTLTPDDSAIRDHTTKLFPPIPEEILKPSKKGKTDETNNKEKQKKTGTEEKSTAMLILALVTVVITVFGLFFMMYFTYKYNVKPTYNQYSGEAEAGFSAVEPDDDGDVSAVDPDDKGGDEQ</sequence>